<dbReference type="PRINTS" id="PR00722">
    <property type="entry name" value="CHYMOTRYPSIN"/>
</dbReference>
<keyword evidence="4" id="KW-0732">Signal</keyword>
<dbReference type="GeneID" id="95393842"/>
<dbReference type="PROSITE" id="PS50240">
    <property type="entry name" value="TRYPSIN_DOM"/>
    <property type="match status" value="1"/>
</dbReference>
<keyword evidence="6" id="KW-0378">Hydrolase</keyword>
<evidence type="ECO:0000313" key="6">
    <source>
        <dbReference type="EMBL" id="MBB3731769.1"/>
    </source>
</evidence>
<dbReference type="GO" id="GO:0004252">
    <property type="term" value="F:serine-type endopeptidase activity"/>
    <property type="evidence" value="ECO:0007669"/>
    <property type="project" value="InterPro"/>
</dbReference>
<dbReference type="InterPro" id="IPR009003">
    <property type="entry name" value="Peptidase_S1_PA"/>
</dbReference>
<accession>A0A7W5YTX3</accession>
<keyword evidence="7" id="KW-1185">Reference proteome</keyword>
<dbReference type="Pfam" id="PF00089">
    <property type="entry name" value="Trypsin"/>
    <property type="match status" value="1"/>
</dbReference>
<dbReference type="AlphaFoldDB" id="A0A7W5YTX3"/>
<gene>
    <name evidence="6" type="ORF">FHR33_007629</name>
</gene>
<dbReference type="PANTHER" id="PTHR24276:SF98">
    <property type="entry name" value="FI18310P1-RELATED"/>
    <property type="match status" value="1"/>
</dbReference>
<dbReference type="SUPFAM" id="SSF50494">
    <property type="entry name" value="Trypsin-like serine proteases"/>
    <property type="match status" value="1"/>
</dbReference>
<feature type="domain" description="Peptidase S1" evidence="5">
    <location>
        <begin position="52"/>
        <end position="294"/>
    </location>
</feature>
<dbReference type="InterPro" id="IPR001254">
    <property type="entry name" value="Trypsin_dom"/>
</dbReference>
<evidence type="ECO:0000256" key="2">
    <source>
        <dbReference type="ARBA" id="ARBA00023157"/>
    </source>
</evidence>
<feature type="region of interest" description="Disordered" evidence="3">
    <location>
        <begin position="250"/>
        <end position="275"/>
    </location>
</feature>
<protein>
    <submittedName>
        <fullName evidence="6">Secreted trypsin-like serine protease</fullName>
    </submittedName>
</protein>
<sequence>MFKATRRRSAVLAAFMVAGLALAPAATAAVTAAAPGAGAVTAAAPGAGRPAIIGGRDVKEPYSFMVSFQLRREPGHHCGGSLIASDWVVTAAHCKGLMRPGRTQVRVGSLEKGKGGEVASIKRVVTHPGWRQRGGHGEQQSDIMLVQLDRKVSLQPIRVAADPGKVGQPTRVIGWGLVCEDGEDPACEPRQLQELDTVRVTDGKCSDLARGAELCTGDSRGRAASACNGDSGGPQIRMVAGRWELIGATSRDGDDYEDRRDGGAGCSTNPDGGPGVGIWTDVTHYRSWIDGIVGAELRNAS</sequence>
<dbReference type="InterPro" id="IPR050430">
    <property type="entry name" value="Peptidase_S1"/>
</dbReference>
<evidence type="ECO:0000256" key="4">
    <source>
        <dbReference type="SAM" id="SignalP"/>
    </source>
</evidence>
<dbReference type="InterPro" id="IPR001314">
    <property type="entry name" value="Peptidase_S1A"/>
</dbReference>
<dbReference type="CDD" id="cd00190">
    <property type="entry name" value="Tryp_SPc"/>
    <property type="match status" value="1"/>
</dbReference>
<reference evidence="6 7" key="1">
    <citation type="submission" date="2020-08" db="EMBL/GenBank/DDBJ databases">
        <title>Sequencing the genomes of 1000 actinobacteria strains.</title>
        <authorList>
            <person name="Klenk H.-P."/>
        </authorList>
    </citation>
    <scope>NUCLEOTIDE SEQUENCE [LARGE SCALE GENOMIC DNA]</scope>
    <source>
        <strain evidence="6 7">DSM 44320</strain>
    </source>
</reference>
<dbReference type="Gene3D" id="2.40.10.10">
    <property type="entry name" value="Trypsin-like serine proteases"/>
    <property type="match status" value="1"/>
</dbReference>
<dbReference type="GO" id="GO:0006508">
    <property type="term" value="P:proteolysis"/>
    <property type="evidence" value="ECO:0007669"/>
    <property type="project" value="UniProtKB-KW"/>
</dbReference>
<name>A0A7W5YTX3_9ACTN</name>
<comment type="caution">
    <text evidence="6">The sequence shown here is derived from an EMBL/GenBank/DDBJ whole genome shotgun (WGS) entry which is preliminary data.</text>
</comment>
<dbReference type="FunFam" id="2.40.10.10:FF:000068">
    <property type="entry name" value="transmembrane protease serine 2"/>
    <property type="match status" value="1"/>
</dbReference>
<dbReference type="PROSITE" id="PS00134">
    <property type="entry name" value="TRYPSIN_HIS"/>
    <property type="match status" value="1"/>
</dbReference>
<dbReference type="SMART" id="SM00020">
    <property type="entry name" value="Tryp_SPc"/>
    <property type="match status" value="1"/>
</dbReference>
<dbReference type="RefSeq" id="WP_221241409.1">
    <property type="nucleotide sequence ID" value="NZ_JACIBV010000001.1"/>
</dbReference>
<dbReference type="Proteomes" id="UP000579945">
    <property type="component" value="Unassembled WGS sequence"/>
</dbReference>
<proteinExistence type="inferred from homology"/>
<feature type="signal peptide" evidence="4">
    <location>
        <begin position="1"/>
        <end position="28"/>
    </location>
</feature>
<comment type="similarity">
    <text evidence="1">Belongs to the peptidase S1 family.</text>
</comment>
<dbReference type="EMBL" id="JACIBV010000001">
    <property type="protein sequence ID" value="MBB3731769.1"/>
    <property type="molecule type" value="Genomic_DNA"/>
</dbReference>
<keyword evidence="6" id="KW-0645">Protease</keyword>
<keyword evidence="2" id="KW-1015">Disulfide bond</keyword>
<dbReference type="PANTHER" id="PTHR24276">
    <property type="entry name" value="POLYSERASE-RELATED"/>
    <property type="match status" value="1"/>
</dbReference>
<evidence type="ECO:0000313" key="7">
    <source>
        <dbReference type="Proteomes" id="UP000579945"/>
    </source>
</evidence>
<organism evidence="6 7">
    <name type="scientific">Nonomuraea dietziae</name>
    <dbReference type="NCBI Taxonomy" id="65515"/>
    <lineage>
        <taxon>Bacteria</taxon>
        <taxon>Bacillati</taxon>
        <taxon>Actinomycetota</taxon>
        <taxon>Actinomycetes</taxon>
        <taxon>Streptosporangiales</taxon>
        <taxon>Streptosporangiaceae</taxon>
        <taxon>Nonomuraea</taxon>
    </lineage>
</organism>
<evidence type="ECO:0000256" key="1">
    <source>
        <dbReference type="ARBA" id="ARBA00007664"/>
    </source>
</evidence>
<dbReference type="InterPro" id="IPR018114">
    <property type="entry name" value="TRYPSIN_HIS"/>
</dbReference>
<feature type="chain" id="PRO_5031444914" evidence="4">
    <location>
        <begin position="29"/>
        <end position="301"/>
    </location>
</feature>
<evidence type="ECO:0000259" key="5">
    <source>
        <dbReference type="PROSITE" id="PS50240"/>
    </source>
</evidence>
<feature type="compositionally biased region" description="Basic and acidic residues" evidence="3">
    <location>
        <begin position="251"/>
        <end position="262"/>
    </location>
</feature>
<evidence type="ECO:0000256" key="3">
    <source>
        <dbReference type="SAM" id="MobiDB-lite"/>
    </source>
</evidence>
<dbReference type="InterPro" id="IPR043504">
    <property type="entry name" value="Peptidase_S1_PA_chymotrypsin"/>
</dbReference>